<feature type="transmembrane region" description="Helical" evidence="6">
    <location>
        <begin position="108"/>
        <end position="124"/>
    </location>
</feature>
<feature type="domain" description="GGDEF" evidence="7">
    <location>
        <begin position="226"/>
        <end position="357"/>
    </location>
</feature>
<dbReference type="FunFam" id="3.30.70.270:FF:000001">
    <property type="entry name" value="Diguanylate cyclase domain protein"/>
    <property type="match status" value="1"/>
</dbReference>
<dbReference type="InterPro" id="IPR043128">
    <property type="entry name" value="Rev_trsase/Diguanyl_cyclase"/>
</dbReference>
<dbReference type="PANTHER" id="PTHR45138">
    <property type="entry name" value="REGULATORY COMPONENTS OF SENSORY TRANSDUCTION SYSTEM"/>
    <property type="match status" value="1"/>
</dbReference>
<dbReference type="Proteomes" id="UP000279446">
    <property type="component" value="Unassembled WGS sequence"/>
</dbReference>
<dbReference type="GO" id="GO:0043709">
    <property type="term" value="P:cell adhesion involved in single-species biofilm formation"/>
    <property type="evidence" value="ECO:0007669"/>
    <property type="project" value="TreeGrafter"/>
</dbReference>
<dbReference type="OrthoDB" id="9759607at2"/>
<evidence type="ECO:0000256" key="5">
    <source>
        <dbReference type="ARBA" id="ARBA00023136"/>
    </source>
</evidence>
<evidence type="ECO:0000256" key="4">
    <source>
        <dbReference type="ARBA" id="ARBA00022989"/>
    </source>
</evidence>
<keyword evidence="3 6" id="KW-0812">Transmembrane</keyword>
<dbReference type="AlphaFoldDB" id="A0A433YA27"/>
<keyword evidence="2" id="KW-1003">Cell membrane</keyword>
<feature type="transmembrane region" description="Helical" evidence="6">
    <location>
        <begin position="72"/>
        <end position="96"/>
    </location>
</feature>
<proteinExistence type="predicted"/>
<organism evidence="8 9">
    <name type="scientific">Paenibacillus anaericanus</name>
    <dbReference type="NCBI Taxonomy" id="170367"/>
    <lineage>
        <taxon>Bacteria</taxon>
        <taxon>Bacillati</taxon>
        <taxon>Bacillota</taxon>
        <taxon>Bacilli</taxon>
        <taxon>Bacillales</taxon>
        <taxon>Paenibacillaceae</taxon>
        <taxon>Paenibacillus</taxon>
    </lineage>
</organism>
<evidence type="ECO:0000259" key="7">
    <source>
        <dbReference type="PROSITE" id="PS50887"/>
    </source>
</evidence>
<dbReference type="InterPro" id="IPR011620">
    <property type="entry name" value="Sig_transdc_His_kinase_LytS_TM"/>
</dbReference>
<dbReference type="Gene3D" id="1.10.1760.20">
    <property type="match status" value="1"/>
</dbReference>
<accession>A0A433YA27</accession>
<dbReference type="Pfam" id="PF00990">
    <property type="entry name" value="GGDEF"/>
    <property type="match status" value="1"/>
</dbReference>
<dbReference type="SMART" id="SM00267">
    <property type="entry name" value="GGDEF"/>
    <property type="match status" value="1"/>
</dbReference>
<evidence type="ECO:0000256" key="3">
    <source>
        <dbReference type="ARBA" id="ARBA00022692"/>
    </source>
</evidence>
<dbReference type="GO" id="GO:0000155">
    <property type="term" value="F:phosphorelay sensor kinase activity"/>
    <property type="evidence" value="ECO:0007669"/>
    <property type="project" value="InterPro"/>
</dbReference>
<dbReference type="GO" id="GO:0052621">
    <property type="term" value="F:diguanylate cyclase activity"/>
    <property type="evidence" value="ECO:0007669"/>
    <property type="project" value="TreeGrafter"/>
</dbReference>
<dbReference type="NCBIfam" id="TIGR00254">
    <property type="entry name" value="GGDEF"/>
    <property type="match status" value="1"/>
</dbReference>
<dbReference type="GO" id="GO:0071555">
    <property type="term" value="P:cell wall organization"/>
    <property type="evidence" value="ECO:0007669"/>
    <property type="project" value="InterPro"/>
</dbReference>
<dbReference type="PROSITE" id="PS50887">
    <property type="entry name" value="GGDEF"/>
    <property type="match status" value="1"/>
</dbReference>
<comment type="caution">
    <text evidence="8">The sequence shown here is derived from an EMBL/GenBank/DDBJ whole genome shotgun (WGS) entry which is preliminary data.</text>
</comment>
<dbReference type="GO" id="GO:0005886">
    <property type="term" value="C:plasma membrane"/>
    <property type="evidence" value="ECO:0007669"/>
    <property type="project" value="UniProtKB-SubCell"/>
</dbReference>
<dbReference type="GO" id="GO:1902201">
    <property type="term" value="P:negative regulation of bacterial-type flagellum-dependent cell motility"/>
    <property type="evidence" value="ECO:0007669"/>
    <property type="project" value="TreeGrafter"/>
</dbReference>
<dbReference type="PANTHER" id="PTHR45138:SF9">
    <property type="entry name" value="DIGUANYLATE CYCLASE DGCM-RELATED"/>
    <property type="match status" value="1"/>
</dbReference>
<evidence type="ECO:0000256" key="1">
    <source>
        <dbReference type="ARBA" id="ARBA00004651"/>
    </source>
</evidence>
<evidence type="ECO:0000313" key="8">
    <source>
        <dbReference type="EMBL" id="RUT46734.1"/>
    </source>
</evidence>
<feature type="transmembrane region" description="Helical" evidence="6">
    <location>
        <begin position="40"/>
        <end position="60"/>
    </location>
</feature>
<dbReference type="Gene3D" id="3.30.70.270">
    <property type="match status" value="1"/>
</dbReference>
<dbReference type="Pfam" id="PF07694">
    <property type="entry name" value="5TM-5TMR_LYT"/>
    <property type="match status" value="1"/>
</dbReference>
<feature type="transmembrane region" description="Helical" evidence="6">
    <location>
        <begin position="159"/>
        <end position="179"/>
    </location>
</feature>
<dbReference type="EMBL" id="RZNY01000007">
    <property type="protein sequence ID" value="RUT46734.1"/>
    <property type="molecule type" value="Genomic_DNA"/>
</dbReference>
<feature type="transmembrane region" description="Helical" evidence="6">
    <location>
        <begin position="136"/>
        <end position="153"/>
    </location>
</feature>
<dbReference type="RefSeq" id="WP_127192071.1">
    <property type="nucleotide sequence ID" value="NZ_RZNY01000007.1"/>
</dbReference>
<dbReference type="InterPro" id="IPR000160">
    <property type="entry name" value="GGDEF_dom"/>
</dbReference>
<dbReference type="CDD" id="cd01949">
    <property type="entry name" value="GGDEF"/>
    <property type="match status" value="1"/>
</dbReference>
<evidence type="ECO:0000256" key="6">
    <source>
        <dbReference type="SAM" id="Phobius"/>
    </source>
</evidence>
<protein>
    <submittedName>
        <fullName evidence="8">GGDEF domain-containing protein</fullName>
    </submittedName>
</protein>
<keyword evidence="5 6" id="KW-0472">Membrane</keyword>
<reference evidence="8 9" key="1">
    <citation type="submission" date="2018-12" db="EMBL/GenBank/DDBJ databases">
        <authorList>
            <person name="Sun L."/>
            <person name="Chen Z."/>
        </authorList>
    </citation>
    <scope>NUCLEOTIDE SEQUENCE [LARGE SCALE GENOMIC DNA]</scope>
    <source>
        <strain evidence="8 9">DSM 15890</strain>
    </source>
</reference>
<keyword evidence="9" id="KW-1185">Reference proteome</keyword>
<name>A0A433YA27_9BACL</name>
<evidence type="ECO:0000313" key="9">
    <source>
        <dbReference type="Proteomes" id="UP000279446"/>
    </source>
</evidence>
<dbReference type="InterPro" id="IPR050469">
    <property type="entry name" value="Diguanylate_Cyclase"/>
</dbReference>
<sequence>MFEGLVNNFTILTTFLFFGNMVRSKYLTENRMKRKSNHIIPGIVLGLFGVVLMYFSFPISNTVFADFRQLPILISVYLGGGTAGVATAIIISIYRLFFLSGINMSSELAAINAFVTLGIAMILIRGRKLSFKRWGWSLVLTMMTASTIFAITIQEDKWFSIALFSVVYILGGVFTYYMLQYLKRSDDMLRLMSEAANRDFLTGLFNSRAFEAFMEQKSIVTLHSNTPFTLLMVDIDHFKCVNDTYGHPAGDVVLADLAEVLRDSFRPNDHIARKGGEEFVVVVDRCNHEQITMIAERLRRNVEDHVFRLPDGTDLHITISVGCATYPDVMLEQLLEKADQALYQAKESGRNRVCICA</sequence>
<comment type="subcellular location">
    <subcellularLocation>
        <location evidence="1">Cell membrane</location>
        <topology evidence="1">Multi-pass membrane protein</topology>
    </subcellularLocation>
</comment>
<dbReference type="InterPro" id="IPR029787">
    <property type="entry name" value="Nucleotide_cyclase"/>
</dbReference>
<evidence type="ECO:0000256" key="2">
    <source>
        <dbReference type="ARBA" id="ARBA00022475"/>
    </source>
</evidence>
<gene>
    <name evidence="8" type="ORF">EJP82_10885</name>
</gene>
<keyword evidence="4 6" id="KW-1133">Transmembrane helix</keyword>
<dbReference type="SUPFAM" id="SSF55073">
    <property type="entry name" value="Nucleotide cyclase"/>
    <property type="match status" value="1"/>
</dbReference>